<evidence type="ECO:0000313" key="3">
    <source>
        <dbReference type="Proteomes" id="UP000813385"/>
    </source>
</evidence>
<proteinExistence type="predicted"/>
<protein>
    <submittedName>
        <fullName evidence="2">Uncharacterized protein</fullName>
    </submittedName>
</protein>
<name>A0A8K0X033_9PEZI</name>
<evidence type="ECO:0000313" key="2">
    <source>
        <dbReference type="EMBL" id="KAH7354094.1"/>
    </source>
</evidence>
<dbReference type="Proteomes" id="UP000813385">
    <property type="component" value="Unassembled WGS sequence"/>
</dbReference>
<dbReference type="AlphaFoldDB" id="A0A8K0X033"/>
<comment type="caution">
    <text evidence="2">The sequence shown here is derived from an EMBL/GenBank/DDBJ whole genome shotgun (WGS) entry which is preliminary data.</text>
</comment>
<evidence type="ECO:0000256" key="1">
    <source>
        <dbReference type="SAM" id="MobiDB-lite"/>
    </source>
</evidence>
<dbReference type="EMBL" id="JAGPXD010000005">
    <property type="protein sequence ID" value="KAH7354094.1"/>
    <property type="molecule type" value="Genomic_DNA"/>
</dbReference>
<accession>A0A8K0X033</accession>
<sequence>MANRSPADPLDSLQFMLNDLIVQIGKALRAASKQPGRRDVAVVQTILQNHVPSSIEGFHSALDGMETDIMRAKAVLRRDLQHLQARSMSNASYTAPDMAVDAPMPNLGSAFPVEPVRTPESSIAPAKPSHQVLSASSAPTAPMAPVPDMGGDIAPVEPQIKREMAPSAPQASMEPAKEAAPPPDSLQPSTSDPSAPPAAPEAPMDDLFNIGDGGAAVGNNPGEFNFTDITFSLAPVNGESQDAARARQPEMDMSAFGNEDMSSLDNMLPTDALMPAAAAAAGPGPGPGPGGDLGNAAVNATAPQDKTQGANADASDNLDDIMFFTEMDDVKYDDDFFNIAE</sequence>
<feature type="region of interest" description="Disordered" evidence="1">
    <location>
        <begin position="112"/>
        <end position="221"/>
    </location>
</feature>
<gene>
    <name evidence="2" type="ORF">B0T11DRAFT_320914</name>
</gene>
<feature type="compositionally biased region" description="Low complexity" evidence="1">
    <location>
        <begin position="134"/>
        <end position="147"/>
    </location>
</feature>
<keyword evidence="3" id="KW-1185">Reference proteome</keyword>
<reference evidence="2" key="1">
    <citation type="journal article" date="2021" name="Nat. Commun.">
        <title>Genetic determinants of endophytism in the Arabidopsis root mycobiome.</title>
        <authorList>
            <person name="Mesny F."/>
            <person name="Miyauchi S."/>
            <person name="Thiergart T."/>
            <person name="Pickel B."/>
            <person name="Atanasova L."/>
            <person name="Karlsson M."/>
            <person name="Huettel B."/>
            <person name="Barry K.W."/>
            <person name="Haridas S."/>
            <person name="Chen C."/>
            <person name="Bauer D."/>
            <person name="Andreopoulos W."/>
            <person name="Pangilinan J."/>
            <person name="LaButti K."/>
            <person name="Riley R."/>
            <person name="Lipzen A."/>
            <person name="Clum A."/>
            <person name="Drula E."/>
            <person name="Henrissat B."/>
            <person name="Kohler A."/>
            <person name="Grigoriev I.V."/>
            <person name="Martin F.M."/>
            <person name="Hacquard S."/>
        </authorList>
    </citation>
    <scope>NUCLEOTIDE SEQUENCE</scope>
    <source>
        <strain evidence="2">MPI-CAGE-AT-0016</strain>
    </source>
</reference>
<feature type="region of interest" description="Disordered" evidence="1">
    <location>
        <begin position="278"/>
        <end position="298"/>
    </location>
</feature>
<organism evidence="2 3">
    <name type="scientific">Plectosphaerella cucumerina</name>
    <dbReference type="NCBI Taxonomy" id="40658"/>
    <lineage>
        <taxon>Eukaryota</taxon>
        <taxon>Fungi</taxon>
        <taxon>Dikarya</taxon>
        <taxon>Ascomycota</taxon>
        <taxon>Pezizomycotina</taxon>
        <taxon>Sordariomycetes</taxon>
        <taxon>Hypocreomycetidae</taxon>
        <taxon>Glomerellales</taxon>
        <taxon>Plectosphaerellaceae</taxon>
        <taxon>Plectosphaerella</taxon>
    </lineage>
</organism>
<dbReference type="OrthoDB" id="5409998at2759"/>